<feature type="domain" description="BTB" evidence="3">
    <location>
        <begin position="14"/>
        <end position="80"/>
    </location>
</feature>
<dbReference type="CDD" id="cd18186">
    <property type="entry name" value="BTB_POZ_ZBTB_KLHL-like"/>
    <property type="match status" value="1"/>
</dbReference>
<evidence type="ECO:0000256" key="1">
    <source>
        <dbReference type="SAM" id="Coils"/>
    </source>
</evidence>
<dbReference type="Pfam" id="PF00651">
    <property type="entry name" value="BTB"/>
    <property type="match status" value="1"/>
</dbReference>
<name>A0A0D2IU89_9EURO</name>
<dbReference type="OrthoDB" id="6359816at2759"/>
<evidence type="ECO:0000313" key="5">
    <source>
        <dbReference type="Proteomes" id="UP000053411"/>
    </source>
</evidence>
<dbReference type="GeneID" id="27709001"/>
<dbReference type="RefSeq" id="XP_016634714.1">
    <property type="nucleotide sequence ID" value="XM_016773768.1"/>
</dbReference>
<feature type="region of interest" description="Disordered" evidence="2">
    <location>
        <begin position="348"/>
        <end position="367"/>
    </location>
</feature>
<dbReference type="InterPro" id="IPR011333">
    <property type="entry name" value="SKP1/BTB/POZ_sf"/>
</dbReference>
<dbReference type="EMBL" id="KN848066">
    <property type="protein sequence ID" value="KIY00592.1"/>
    <property type="molecule type" value="Genomic_DNA"/>
</dbReference>
<evidence type="ECO:0000256" key="2">
    <source>
        <dbReference type="SAM" id="MobiDB-lite"/>
    </source>
</evidence>
<sequence length="507" mass="57921">MSALLHYLTTGEGCDVIIICRGQFFFVHKAIIATHSPMLERDACKSSFLDDEAYTLDAVSPDVFRKVLTFMYTGNIPESCQSALAASAQRPLHERFPLTDAFLVTTKGRSTTVSLPDGSEETVDTMTNADKWTALLAKQASIKDPYDFLPCQKSDDIFPELNVYLAAKQLEMGSLKSITMQKILAWFEKELHAGYPLSDAFHVWAGFILKAYEDFIQPFFKICTRHLPVVEKDSALASLLEEHNPSLWEVMMSIRTQWQKELVDQRDELQKSQERVSRLQTDVDKQKAASIDLEKAYKSRMEALEKSLDLANGRTRAAQAMAQQLDNLTRSLQQDLLKEKANAIRLKENNAQKENQAPKHDPAAPKLQKKIEELKEVVRNKETALEQSKAANSKIKEELRDENEDLQDEIEDLTAMVKSKEQALEQSKAANNKIKDDLRYEKEELRKELSKMKDAFAGLKWHVNQVGECRGCRRRYNIRIIHEQRHASMGIACVYCPCDEVWRGEDR</sequence>
<dbReference type="STRING" id="1442371.A0A0D2IU89"/>
<feature type="coiled-coil region" evidence="1">
    <location>
        <begin position="255"/>
        <end position="289"/>
    </location>
</feature>
<dbReference type="PANTHER" id="PTHR47843:SF5">
    <property type="entry name" value="BTB_POZ DOMAIN PROTEIN"/>
    <property type="match status" value="1"/>
</dbReference>
<accession>A0A0D2IU89</accession>
<keyword evidence="5" id="KW-1185">Reference proteome</keyword>
<dbReference type="PANTHER" id="PTHR47843">
    <property type="entry name" value="BTB DOMAIN-CONTAINING PROTEIN-RELATED"/>
    <property type="match status" value="1"/>
</dbReference>
<keyword evidence="1" id="KW-0175">Coiled coil</keyword>
<reference evidence="4 5" key="1">
    <citation type="submission" date="2015-01" db="EMBL/GenBank/DDBJ databases">
        <title>The Genome Sequence of Fonsecaea multimorphosa CBS 102226.</title>
        <authorList>
            <consortium name="The Broad Institute Genomics Platform"/>
            <person name="Cuomo C."/>
            <person name="de Hoog S."/>
            <person name="Gorbushina A."/>
            <person name="Stielow B."/>
            <person name="Teixiera M."/>
            <person name="Abouelleil A."/>
            <person name="Chapman S.B."/>
            <person name="Priest M."/>
            <person name="Young S.K."/>
            <person name="Wortman J."/>
            <person name="Nusbaum C."/>
            <person name="Birren B."/>
        </authorList>
    </citation>
    <scope>NUCLEOTIDE SEQUENCE [LARGE SCALE GENOMIC DNA]</scope>
    <source>
        <strain evidence="4 5">CBS 102226</strain>
    </source>
</reference>
<organism evidence="4 5">
    <name type="scientific">Fonsecaea multimorphosa CBS 102226</name>
    <dbReference type="NCBI Taxonomy" id="1442371"/>
    <lineage>
        <taxon>Eukaryota</taxon>
        <taxon>Fungi</taxon>
        <taxon>Dikarya</taxon>
        <taxon>Ascomycota</taxon>
        <taxon>Pezizomycotina</taxon>
        <taxon>Eurotiomycetes</taxon>
        <taxon>Chaetothyriomycetidae</taxon>
        <taxon>Chaetothyriales</taxon>
        <taxon>Herpotrichiellaceae</taxon>
        <taxon>Fonsecaea</taxon>
    </lineage>
</organism>
<dbReference type="InterPro" id="IPR000210">
    <property type="entry name" value="BTB/POZ_dom"/>
</dbReference>
<dbReference type="Proteomes" id="UP000053411">
    <property type="component" value="Unassembled WGS sequence"/>
</dbReference>
<dbReference type="SMART" id="SM00225">
    <property type="entry name" value="BTB"/>
    <property type="match status" value="1"/>
</dbReference>
<dbReference type="PROSITE" id="PS50097">
    <property type="entry name" value="BTB"/>
    <property type="match status" value="1"/>
</dbReference>
<protein>
    <recommendedName>
        <fullName evidence="3">BTB domain-containing protein</fullName>
    </recommendedName>
</protein>
<dbReference type="SUPFAM" id="SSF54695">
    <property type="entry name" value="POZ domain"/>
    <property type="match status" value="1"/>
</dbReference>
<dbReference type="AlphaFoldDB" id="A0A0D2IU89"/>
<dbReference type="Gene3D" id="3.30.710.10">
    <property type="entry name" value="Potassium Channel Kv1.1, Chain A"/>
    <property type="match status" value="1"/>
</dbReference>
<gene>
    <name evidence="4" type="ORF">Z520_03255</name>
</gene>
<dbReference type="VEuPathDB" id="FungiDB:Z520_03255"/>
<proteinExistence type="predicted"/>
<evidence type="ECO:0000313" key="4">
    <source>
        <dbReference type="EMBL" id="KIY00592.1"/>
    </source>
</evidence>
<evidence type="ECO:0000259" key="3">
    <source>
        <dbReference type="PROSITE" id="PS50097"/>
    </source>
</evidence>
<dbReference type="Gene3D" id="1.10.287.1490">
    <property type="match status" value="1"/>
</dbReference>